<keyword evidence="3" id="KW-1185">Reference proteome</keyword>
<feature type="compositionally biased region" description="Polar residues" evidence="1">
    <location>
        <begin position="1"/>
        <end position="13"/>
    </location>
</feature>
<organism evidence="2 3">
    <name type="scientific">Paxillus involutus ATCC 200175</name>
    <dbReference type="NCBI Taxonomy" id="664439"/>
    <lineage>
        <taxon>Eukaryota</taxon>
        <taxon>Fungi</taxon>
        <taxon>Dikarya</taxon>
        <taxon>Basidiomycota</taxon>
        <taxon>Agaricomycotina</taxon>
        <taxon>Agaricomycetes</taxon>
        <taxon>Agaricomycetidae</taxon>
        <taxon>Boletales</taxon>
        <taxon>Paxilineae</taxon>
        <taxon>Paxillaceae</taxon>
        <taxon>Paxillus</taxon>
    </lineage>
</organism>
<proteinExistence type="predicted"/>
<evidence type="ECO:0000313" key="3">
    <source>
        <dbReference type="Proteomes" id="UP000053647"/>
    </source>
</evidence>
<evidence type="ECO:0000313" key="2">
    <source>
        <dbReference type="EMBL" id="KIJ09849.1"/>
    </source>
</evidence>
<protein>
    <submittedName>
        <fullName evidence="2">Uncharacterized protein</fullName>
    </submittedName>
</protein>
<dbReference type="EMBL" id="KN819430">
    <property type="protein sequence ID" value="KIJ09849.1"/>
    <property type="molecule type" value="Genomic_DNA"/>
</dbReference>
<dbReference type="AlphaFoldDB" id="A0A0C9SQS2"/>
<feature type="region of interest" description="Disordered" evidence="1">
    <location>
        <begin position="1"/>
        <end position="131"/>
    </location>
</feature>
<reference evidence="2 3" key="1">
    <citation type="submission" date="2014-06" db="EMBL/GenBank/DDBJ databases">
        <authorList>
            <consortium name="DOE Joint Genome Institute"/>
            <person name="Kuo A."/>
            <person name="Kohler A."/>
            <person name="Nagy L.G."/>
            <person name="Floudas D."/>
            <person name="Copeland A."/>
            <person name="Barry K.W."/>
            <person name="Cichocki N."/>
            <person name="Veneault-Fourrey C."/>
            <person name="LaButti K."/>
            <person name="Lindquist E.A."/>
            <person name="Lipzen A."/>
            <person name="Lundell T."/>
            <person name="Morin E."/>
            <person name="Murat C."/>
            <person name="Sun H."/>
            <person name="Tunlid A."/>
            <person name="Henrissat B."/>
            <person name="Grigoriev I.V."/>
            <person name="Hibbett D.S."/>
            <person name="Martin F."/>
            <person name="Nordberg H.P."/>
            <person name="Cantor M.N."/>
            <person name="Hua S.X."/>
        </authorList>
    </citation>
    <scope>NUCLEOTIDE SEQUENCE [LARGE SCALE GENOMIC DNA]</scope>
    <source>
        <strain evidence="2 3">ATCC 200175</strain>
    </source>
</reference>
<sequence>MIDTGSPTSGTSHDSLRVETGALADNEASQQCNGKPNVSMNSPGPSTPLPYASRRPTHQVNPPRRRGRLKSPPTNVSQPERTEYAPRRTVESTTTQANRTQRKRHRATGGVSQSHHSQGRRHRGPYVDTAHRRHHHPYPRITISGNHASVELQHHSPTDTAHTAASSDTPRVITDSRHLIHLSMEYPFY</sequence>
<accession>A0A0C9SQS2</accession>
<feature type="compositionally biased region" description="Polar residues" evidence="1">
    <location>
        <begin position="27"/>
        <end position="44"/>
    </location>
</feature>
<name>A0A0C9SQS2_PAXIN</name>
<evidence type="ECO:0000256" key="1">
    <source>
        <dbReference type="SAM" id="MobiDB-lite"/>
    </source>
</evidence>
<dbReference type="OrthoDB" id="2712443at2759"/>
<reference evidence="3" key="2">
    <citation type="submission" date="2015-01" db="EMBL/GenBank/DDBJ databases">
        <title>Evolutionary Origins and Diversification of the Mycorrhizal Mutualists.</title>
        <authorList>
            <consortium name="DOE Joint Genome Institute"/>
            <consortium name="Mycorrhizal Genomics Consortium"/>
            <person name="Kohler A."/>
            <person name="Kuo A."/>
            <person name="Nagy L.G."/>
            <person name="Floudas D."/>
            <person name="Copeland A."/>
            <person name="Barry K.W."/>
            <person name="Cichocki N."/>
            <person name="Veneault-Fourrey C."/>
            <person name="LaButti K."/>
            <person name="Lindquist E.A."/>
            <person name="Lipzen A."/>
            <person name="Lundell T."/>
            <person name="Morin E."/>
            <person name="Murat C."/>
            <person name="Riley R."/>
            <person name="Ohm R."/>
            <person name="Sun H."/>
            <person name="Tunlid A."/>
            <person name="Henrissat B."/>
            <person name="Grigoriev I.V."/>
            <person name="Hibbett D.S."/>
            <person name="Martin F."/>
        </authorList>
    </citation>
    <scope>NUCLEOTIDE SEQUENCE [LARGE SCALE GENOMIC DNA]</scope>
    <source>
        <strain evidence="3">ATCC 200175</strain>
    </source>
</reference>
<gene>
    <name evidence="2" type="ORF">PAXINDRAFT_17103</name>
</gene>
<dbReference type="Proteomes" id="UP000053647">
    <property type="component" value="Unassembled WGS sequence"/>
</dbReference>
<dbReference type="HOGENOM" id="CLU_1434850_0_0_1"/>
<feature type="compositionally biased region" description="Basic and acidic residues" evidence="1">
    <location>
        <begin position="80"/>
        <end position="90"/>
    </location>
</feature>